<dbReference type="EMBL" id="CP024087">
    <property type="protein sequence ID" value="AYF30955.1"/>
    <property type="molecule type" value="Genomic_DNA"/>
</dbReference>
<feature type="compositionally biased region" description="Acidic residues" evidence="1">
    <location>
        <begin position="11"/>
        <end position="22"/>
    </location>
</feature>
<accession>A0A386WRD4</accession>
<feature type="compositionally biased region" description="Basic and acidic residues" evidence="1">
    <location>
        <begin position="65"/>
        <end position="79"/>
    </location>
</feature>
<feature type="compositionally biased region" description="Basic and acidic residues" evidence="1">
    <location>
        <begin position="425"/>
        <end position="434"/>
    </location>
</feature>
<feature type="region of interest" description="Disordered" evidence="1">
    <location>
        <begin position="425"/>
        <end position="473"/>
    </location>
</feature>
<feature type="compositionally biased region" description="Basic and acidic residues" evidence="1">
    <location>
        <begin position="45"/>
        <end position="57"/>
    </location>
</feature>
<name>A0A386WRD4_9ACTN</name>
<dbReference type="KEGG" id="mtua:CSH63_26625"/>
<protein>
    <submittedName>
        <fullName evidence="2">Uncharacterized protein</fullName>
    </submittedName>
</protein>
<proteinExistence type="predicted"/>
<evidence type="ECO:0000313" key="3">
    <source>
        <dbReference type="Proteomes" id="UP000267804"/>
    </source>
</evidence>
<gene>
    <name evidence="2" type="ORF">CSH63_26625</name>
</gene>
<feature type="region of interest" description="Disordered" evidence="1">
    <location>
        <begin position="1"/>
        <end position="80"/>
    </location>
</feature>
<feature type="compositionally biased region" description="Basic and acidic residues" evidence="1">
    <location>
        <begin position="443"/>
        <end position="473"/>
    </location>
</feature>
<reference evidence="2 3" key="1">
    <citation type="submission" date="2017-10" db="EMBL/GenBank/DDBJ databases">
        <title>Integration of genomic and chemical information greatly accelerates assignment of the full stereostructure of myelolactone, a potent inhibitor of myeloma from a marine-derived Micromonospora.</title>
        <authorList>
            <person name="Kim M.C."/>
            <person name="Machado H."/>
            <person name="Jensen P.R."/>
            <person name="Fenical W."/>
        </authorList>
    </citation>
    <scope>NUCLEOTIDE SEQUENCE [LARGE SCALE GENOMIC DNA]</scope>
    <source>
        <strain evidence="2 3">CNY-010</strain>
    </source>
</reference>
<dbReference type="AlphaFoldDB" id="A0A386WRD4"/>
<evidence type="ECO:0000256" key="1">
    <source>
        <dbReference type="SAM" id="MobiDB-lite"/>
    </source>
</evidence>
<sequence>MKSKRGCSDQSGEEDRADDDGGDGGNPSLFAATPTDATSDTTGEGAERTSDASEHVRGGGPGRGEASERPTPRFLRSDTHPTILQTDAGTLRLWPRWAAVDLTVTAASHVRVRLAGATRWFRAGMVHLERSTGVVGSNCLLRQEEHFHLHHLEVSFDLLVESQAVMESLRKAIAEPRHSWRVQQFQRVVSRTLGAERPSDVVDQVKMRVREPCSVTARASTLVLGDSKKVTREVRFISELTTINAAVLLAADFELAAAFISRLASGEGASREELTTLFADAAGHVGDLDLIRGATDLRDPETSVFRAQGQEMVDNAVGVLIGSGNQLDRSVTVRRPDGTLRLFPGFEEVFELAAQVRRRELEQREAILTARERAMKASFLLANRQRGLDARERGLGARERGLDVRERELDTRERRLDARERELAARERELDTSKSRIAGQERSPGERRRGPENRLDGWPKDLGDRDDGYGFGF</sequence>
<organism evidence="2 3">
    <name type="scientific">Micromonospora tulbaghiae</name>
    <dbReference type="NCBI Taxonomy" id="479978"/>
    <lineage>
        <taxon>Bacteria</taxon>
        <taxon>Bacillati</taxon>
        <taxon>Actinomycetota</taxon>
        <taxon>Actinomycetes</taxon>
        <taxon>Micromonosporales</taxon>
        <taxon>Micromonosporaceae</taxon>
        <taxon>Micromonospora</taxon>
    </lineage>
</organism>
<evidence type="ECO:0000313" key="2">
    <source>
        <dbReference type="EMBL" id="AYF30955.1"/>
    </source>
</evidence>
<feature type="compositionally biased region" description="Low complexity" evidence="1">
    <location>
        <begin position="31"/>
        <end position="42"/>
    </location>
</feature>
<dbReference type="Proteomes" id="UP000267804">
    <property type="component" value="Chromosome"/>
</dbReference>